<comment type="caution">
    <text evidence="1">The sequence shown here is derived from an EMBL/GenBank/DDBJ whole genome shotgun (WGS) entry which is preliminary data.</text>
</comment>
<name>A0AAJ0DD94_9PEZI</name>
<dbReference type="Proteomes" id="UP001271007">
    <property type="component" value="Unassembled WGS sequence"/>
</dbReference>
<protein>
    <submittedName>
        <fullName evidence="1">Uncharacterized protein</fullName>
    </submittedName>
</protein>
<evidence type="ECO:0000313" key="1">
    <source>
        <dbReference type="EMBL" id="KAK3047848.1"/>
    </source>
</evidence>
<organism evidence="1 2">
    <name type="scientific">Extremus antarcticus</name>
    <dbReference type="NCBI Taxonomy" id="702011"/>
    <lineage>
        <taxon>Eukaryota</taxon>
        <taxon>Fungi</taxon>
        <taxon>Dikarya</taxon>
        <taxon>Ascomycota</taxon>
        <taxon>Pezizomycotina</taxon>
        <taxon>Dothideomycetes</taxon>
        <taxon>Dothideomycetidae</taxon>
        <taxon>Mycosphaerellales</taxon>
        <taxon>Extremaceae</taxon>
        <taxon>Extremus</taxon>
    </lineage>
</organism>
<sequence>MFRNPAYAALKADPIIRQTVACEWVDDVQGEAADDYANAVAWTLKQSPAVLKDDKWREDFFQNVVQPLQRIADDLMKYQPMICNVFTADTSL</sequence>
<dbReference type="EMBL" id="JAWDJX010000056">
    <property type="protein sequence ID" value="KAK3047848.1"/>
    <property type="molecule type" value="Genomic_DNA"/>
</dbReference>
<evidence type="ECO:0000313" key="2">
    <source>
        <dbReference type="Proteomes" id="UP001271007"/>
    </source>
</evidence>
<accession>A0AAJ0DD94</accession>
<reference evidence="1" key="1">
    <citation type="submission" date="2023-04" db="EMBL/GenBank/DDBJ databases">
        <title>Black Yeasts Isolated from many extreme environments.</title>
        <authorList>
            <person name="Coleine C."/>
            <person name="Stajich J.E."/>
            <person name="Selbmann L."/>
        </authorList>
    </citation>
    <scope>NUCLEOTIDE SEQUENCE</scope>
    <source>
        <strain evidence="1">CCFEE 5312</strain>
    </source>
</reference>
<proteinExistence type="predicted"/>
<gene>
    <name evidence="1" type="ORF">LTR09_010823</name>
</gene>
<dbReference type="AlphaFoldDB" id="A0AAJ0DD94"/>
<keyword evidence="2" id="KW-1185">Reference proteome</keyword>